<dbReference type="Proteomes" id="UP001500596">
    <property type="component" value="Unassembled WGS sequence"/>
</dbReference>
<evidence type="ECO:0000256" key="2">
    <source>
        <dbReference type="ARBA" id="ARBA00022723"/>
    </source>
</evidence>
<gene>
    <name evidence="5" type="ORF">GCM10009807_21970</name>
</gene>
<comment type="caution">
    <text evidence="5">The sequence shown here is derived from an EMBL/GenBank/DDBJ whole genome shotgun (WGS) entry which is preliminary data.</text>
</comment>
<evidence type="ECO:0000256" key="1">
    <source>
        <dbReference type="ARBA" id="ARBA00001946"/>
    </source>
</evidence>
<name>A0ABN2GVV6_9MICO</name>
<dbReference type="InterPro" id="IPR011206">
    <property type="entry name" value="Citrate_lyase_beta/mcl1/mcl2"/>
</dbReference>
<dbReference type="InterPro" id="IPR015813">
    <property type="entry name" value="Pyrv/PenolPyrv_kinase-like_dom"/>
</dbReference>
<dbReference type="Gene3D" id="3.20.20.60">
    <property type="entry name" value="Phosphoenolpyruvate-binding domains"/>
    <property type="match status" value="1"/>
</dbReference>
<dbReference type="Pfam" id="PF03328">
    <property type="entry name" value="HpcH_HpaI"/>
    <property type="match status" value="1"/>
</dbReference>
<evidence type="ECO:0000313" key="6">
    <source>
        <dbReference type="Proteomes" id="UP001500596"/>
    </source>
</evidence>
<evidence type="ECO:0000256" key="3">
    <source>
        <dbReference type="ARBA" id="ARBA00022842"/>
    </source>
</evidence>
<reference evidence="5 6" key="1">
    <citation type="journal article" date="2019" name="Int. J. Syst. Evol. Microbiol.">
        <title>The Global Catalogue of Microorganisms (GCM) 10K type strain sequencing project: providing services to taxonomists for standard genome sequencing and annotation.</title>
        <authorList>
            <consortium name="The Broad Institute Genomics Platform"/>
            <consortium name="The Broad Institute Genome Sequencing Center for Infectious Disease"/>
            <person name="Wu L."/>
            <person name="Ma J."/>
        </authorList>
    </citation>
    <scope>NUCLEOTIDE SEQUENCE [LARGE SCALE GENOMIC DNA]</scope>
    <source>
        <strain evidence="5 6">JCM 15575</strain>
    </source>
</reference>
<dbReference type="PANTHER" id="PTHR32308:SF10">
    <property type="entry name" value="CITRATE LYASE SUBUNIT BETA"/>
    <property type="match status" value="1"/>
</dbReference>
<feature type="domain" description="HpcH/HpaI aldolase/citrate lyase" evidence="4">
    <location>
        <begin position="11"/>
        <end position="191"/>
    </location>
</feature>
<dbReference type="PANTHER" id="PTHR32308">
    <property type="entry name" value="LYASE BETA SUBUNIT, PUTATIVE (AFU_ORTHOLOGUE AFUA_4G13030)-RELATED"/>
    <property type="match status" value="1"/>
</dbReference>
<dbReference type="SUPFAM" id="SSF51621">
    <property type="entry name" value="Phosphoenolpyruvate/pyruvate domain"/>
    <property type="match status" value="1"/>
</dbReference>
<keyword evidence="3" id="KW-0460">Magnesium</keyword>
<keyword evidence="2" id="KW-0479">Metal-binding</keyword>
<protein>
    <recommendedName>
        <fullName evidence="4">HpcH/HpaI aldolase/citrate lyase domain-containing protein</fullName>
    </recommendedName>
</protein>
<organism evidence="5 6">
    <name type="scientific">Microbacterium lacus</name>
    <dbReference type="NCBI Taxonomy" id="415217"/>
    <lineage>
        <taxon>Bacteria</taxon>
        <taxon>Bacillati</taxon>
        <taxon>Actinomycetota</taxon>
        <taxon>Actinomycetes</taxon>
        <taxon>Micrococcales</taxon>
        <taxon>Microbacteriaceae</taxon>
        <taxon>Microbacterium</taxon>
    </lineage>
</organism>
<comment type="cofactor">
    <cofactor evidence="1">
        <name>Mg(2+)</name>
        <dbReference type="ChEBI" id="CHEBI:18420"/>
    </cofactor>
</comment>
<dbReference type="EMBL" id="BAAAPK010000001">
    <property type="protein sequence ID" value="GAA1677666.1"/>
    <property type="molecule type" value="Genomic_DNA"/>
</dbReference>
<keyword evidence="6" id="KW-1185">Reference proteome</keyword>
<evidence type="ECO:0000259" key="4">
    <source>
        <dbReference type="Pfam" id="PF03328"/>
    </source>
</evidence>
<sequence length="251" mass="25815">MLRSPLSESDAVTPDALVLDLEDGLAPELKDEGREAAAAVLGRREAWVRVSGHGTPAWDADLRAVGSAAGLQGIVLAETASAAQVEATAERVPAGTRIVALIESAIGLERALSIASHPATFRLAFGSGDFRRDTGMADDPVVLSWPRARLVVASAAAGIPAPIDGPCLGSPTDALAAARHALAMGMTGKLVLRDDHLAPLHEGLSPTTDAIRDAIRILDGPVHGDGSYAPARARAELLLERAAAFGLAAAR</sequence>
<evidence type="ECO:0000313" key="5">
    <source>
        <dbReference type="EMBL" id="GAA1677666.1"/>
    </source>
</evidence>
<proteinExistence type="predicted"/>
<dbReference type="InterPro" id="IPR040442">
    <property type="entry name" value="Pyrv_kinase-like_dom_sf"/>
</dbReference>
<dbReference type="InterPro" id="IPR005000">
    <property type="entry name" value="Aldolase/citrate-lyase_domain"/>
</dbReference>
<accession>A0ABN2GVV6</accession>
<dbReference type="PIRSF" id="PIRSF015582">
    <property type="entry name" value="Cit_lyase_B"/>
    <property type="match status" value="1"/>
</dbReference>